<evidence type="ECO:0000256" key="1">
    <source>
        <dbReference type="SAM" id="Phobius"/>
    </source>
</evidence>
<feature type="transmembrane region" description="Helical" evidence="1">
    <location>
        <begin position="51"/>
        <end position="74"/>
    </location>
</feature>
<feature type="domain" description="DUF1206" evidence="2">
    <location>
        <begin position="94"/>
        <end position="163"/>
    </location>
</feature>
<keyword evidence="4" id="KW-1185">Reference proteome</keyword>
<keyword evidence="1" id="KW-0472">Membrane</keyword>
<dbReference type="InterPro" id="IPR009597">
    <property type="entry name" value="DUF1206"/>
</dbReference>
<name>A0A916TWY3_9SPHN</name>
<keyword evidence="1" id="KW-1133">Transmembrane helix</keyword>
<feature type="domain" description="DUF1206" evidence="2">
    <location>
        <begin position="14"/>
        <end position="77"/>
    </location>
</feature>
<dbReference type="RefSeq" id="WP_188773078.1">
    <property type="nucleotide sequence ID" value="NZ_BMHK01000048.1"/>
</dbReference>
<dbReference type="EMBL" id="BMHK01000048">
    <property type="protein sequence ID" value="GGC15038.1"/>
    <property type="molecule type" value="Genomic_DNA"/>
</dbReference>
<feature type="transmembrane region" description="Helical" evidence="1">
    <location>
        <begin position="131"/>
        <end position="158"/>
    </location>
</feature>
<evidence type="ECO:0000313" key="3">
    <source>
        <dbReference type="EMBL" id="GGC15038.1"/>
    </source>
</evidence>
<evidence type="ECO:0000259" key="2">
    <source>
        <dbReference type="Pfam" id="PF06724"/>
    </source>
</evidence>
<keyword evidence="1" id="KW-0812">Transmembrane</keyword>
<feature type="transmembrane region" description="Helical" evidence="1">
    <location>
        <begin position="226"/>
        <end position="247"/>
    </location>
</feature>
<protein>
    <recommendedName>
        <fullName evidence="2">DUF1206 domain-containing protein</fullName>
    </recommendedName>
</protein>
<accession>A0A916TWY3</accession>
<dbReference type="Proteomes" id="UP000608154">
    <property type="component" value="Unassembled WGS sequence"/>
</dbReference>
<reference evidence="3" key="2">
    <citation type="submission" date="2020-09" db="EMBL/GenBank/DDBJ databases">
        <authorList>
            <person name="Sun Q."/>
            <person name="Zhou Y."/>
        </authorList>
    </citation>
    <scope>NUCLEOTIDE SEQUENCE</scope>
    <source>
        <strain evidence="3">CGMCC 1.15095</strain>
    </source>
</reference>
<dbReference type="AlphaFoldDB" id="A0A916TWY3"/>
<dbReference type="Pfam" id="PF06724">
    <property type="entry name" value="DUF1206"/>
    <property type="match status" value="3"/>
</dbReference>
<comment type="caution">
    <text evidence="3">The sequence shown here is derived from an EMBL/GenBank/DDBJ whole genome shotgun (WGS) entry which is preliminary data.</text>
</comment>
<sequence length="265" mass="27848">MADTSERFRLLVRVGYAARGLVYILLGYLGLSSAGEASAGPQATFDFLQQVPLGSAVLYVVAIGLSAYAVYKFIAALGDVENHGSDAKGVAHRIGYFASGLAHAVLAWAAFQFAWGDKRSSSGDGSEQAAVTLLACDLGTAVLGAIGIGFVAAAAFQARSAITAHFMRSVEAGVTSSICWIGRGGYAARAVVFLIIGWSLIRSAWIHDGAEVKGLGDALMSLRDAGALYTVVAIGLLMFGVFSLIVARFQIIPPIDRHDLKPMFR</sequence>
<feature type="domain" description="DUF1206" evidence="2">
    <location>
        <begin position="185"/>
        <end position="249"/>
    </location>
</feature>
<proteinExistence type="predicted"/>
<reference evidence="3" key="1">
    <citation type="journal article" date="2014" name="Int. J. Syst. Evol. Microbiol.">
        <title>Complete genome sequence of Corynebacterium casei LMG S-19264T (=DSM 44701T), isolated from a smear-ripened cheese.</title>
        <authorList>
            <consortium name="US DOE Joint Genome Institute (JGI-PGF)"/>
            <person name="Walter F."/>
            <person name="Albersmeier A."/>
            <person name="Kalinowski J."/>
            <person name="Ruckert C."/>
        </authorList>
    </citation>
    <scope>NUCLEOTIDE SEQUENCE</scope>
    <source>
        <strain evidence="3">CGMCC 1.15095</strain>
    </source>
</reference>
<evidence type="ECO:0000313" key="4">
    <source>
        <dbReference type="Proteomes" id="UP000608154"/>
    </source>
</evidence>
<organism evidence="3 4">
    <name type="scientific">Novosphingobium endophyticum</name>
    <dbReference type="NCBI Taxonomy" id="1955250"/>
    <lineage>
        <taxon>Bacteria</taxon>
        <taxon>Pseudomonadati</taxon>
        <taxon>Pseudomonadota</taxon>
        <taxon>Alphaproteobacteria</taxon>
        <taxon>Sphingomonadales</taxon>
        <taxon>Sphingomonadaceae</taxon>
        <taxon>Novosphingobium</taxon>
    </lineage>
</organism>
<feature type="transmembrane region" description="Helical" evidence="1">
    <location>
        <begin position="94"/>
        <end position="111"/>
    </location>
</feature>
<feature type="transmembrane region" description="Helical" evidence="1">
    <location>
        <begin position="186"/>
        <end position="206"/>
    </location>
</feature>
<feature type="transmembrane region" description="Helical" evidence="1">
    <location>
        <begin position="12"/>
        <end position="31"/>
    </location>
</feature>
<gene>
    <name evidence="3" type="ORF">GCM10011494_37340</name>
</gene>